<sequence length="73" mass="8871">MKRLNITLPEELYREIESVPNKSRLIAEALKEKLEREKKKRLAELLIEGYRATKEEERKLNEEWENVTLEEWS</sequence>
<proteinExistence type="predicted"/>
<reference evidence="2" key="1">
    <citation type="journal article" date="2015" name="MBio">
        <title>Genome-Resolved Metagenomic Analysis Reveals Roles for Candidate Phyla and Other Microbial Community Members in Biogeochemical Transformations in Oil Reservoirs.</title>
        <authorList>
            <person name="Hu P."/>
            <person name="Tom L."/>
            <person name="Singh A."/>
            <person name="Thomas B.C."/>
            <person name="Baker B.J."/>
            <person name="Piceno Y.M."/>
            <person name="Andersen G.L."/>
            <person name="Banfield J.F."/>
        </authorList>
    </citation>
    <scope>NUCLEOTIDE SEQUENCE [LARGE SCALE GENOMIC DNA]</scope>
</reference>
<evidence type="ECO:0000313" key="1">
    <source>
        <dbReference type="EMBL" id="KUK36026.1"/>
    </source>
</evidence>
<dbReference type="GO" id="GO:0006355">
    <property type="term" value="P:regulation of DNA-templated transcription"/>
    <property type="evidence" value="ECO:0007669"/>
    <property type="project" value="InterPro"/>
</dbReference>
<dbReference type="AlphaFoldDB" id="A0A124FK39"/>
<gene>
    <name evidence="1" type="ORF">XD66_1263</name>
</gene>
<dbReference type="Gene3D" id="1.10.1220.10">
    <property type="entry name" value="Met repressor-like"/>
    <property type="match status" value="1"/>
</dbReference>
<name>A0A124FK39_9THEO</name>
<dbReference type="OMA" id="LEGWDEY"/>
<protein>
    <submittedName>
        <fullName evidence="1">Uncharacterized protein</fullName>
    </submittedName>
</protein>
<accession>A0A124FK39</accession>
<evidence type="ECO:0000313" key="2">
    <source>
        <dbReference type="Proteomes" id="UP000053326"/>
    </source>
</evidence>
<dbReference type="EMBL" id="LGFO01000184">
    <property type="protein sequence ID" value="KUK36026.1"/>
    <property type="molecule type" value="Genomic_DNA"/>
</dbReference>
<dbReference type="InterPro" id="IPR013321">
    <property type="entry name" value="Arc_rbn_hlx_hlx"/>
</dbReference>
<comment type="caution">
    <text evidence="1">The sequence shown here is derived from an EMBL/GenBank/DDBJ whole genome shotgun (WGS) entry which is preliminary data.</text>
</comment>
<dbReference type="Proteomes" id="UP000053326">
    <property type="component" value="Unassembled WGS sequence"/>
</dbReference>
<organism evidence="1 2">
    <name type="scientific">Thermacetogenium phaeum</name>
    <dbReference type="NCBI Taxonomy" id="85874"/>
    <lineage>
        <taxon>Bacteria</taxon>
        <taxon>Bacillati</taxon>
        <taxon>Bacillota</taxon>
        <taxon>Clostridia</taxon>
        <taxon>Thermoanaerobacterales</taxon>
        <taxon>Thermoanaerobacteraceae</taxon>
        <taxon>Thermacetogenium</taxon>
    </lineage>
</organism>